<dbReference type="EMBL" id="MHKE01000012">
    <property type="protein sequence ID" value="OGY84037.1"/>
    <property type="molecule type" value="Genomic_DNA"/>
</dbReference>
<dbReference type="Pfam" id="PF01272">
    <property type="entry name" value="GreA_GreB"/>
    <property type="match status" value="1"/>
</dbReference>
<evidence type="ECO:0000259" key="4">
    <source>
        <dbReference type="Pfam" id="PF01272"/>
    </source>
</evidence>
<dbReference type="InterPro" id="IPR023459">
    <property type="entry name" value="Tscrpt_elong_fac_GreA/B_fam"/>
</dbReference>
<dbReference type="InterPro" id="IPR022691">
    <property type="entry name" value="Tscrpt_elong_fac_GreA/B_N"/>
</dbReference>
<dbReference type="InterPro" id="IPR036805">
    <property type="entry name" value="Tscrpt_elong_fac_GreA/B_N_sf"/>
</dbReference>
<evidence type="ECO:0000313" key="6">
    <source>
        <dbReference type="EMBL" id="OGY84037.1"/>
    </source>
</evidence>
<dbReference type="GO" id="GO:0003677">
    <property type="term" value="F:DNA binding"/>
    <property type="evidence" value="ECO:0007669"/>
    <property type="project" value="InterPro"/>
</dbReference>
<dbReference type="SUPFAM" id="SSF46557">
    <property type="entry name" value="GreA transcript cleavage protein, N-terminal domain"/>
    <property type="match status" value="1"/>
</dbReference>
<sequence>MKEVSRLAEMGDFSENAAYQIAKGRLRGMNERILDLEAAIGKVILIEPKNNDRIQIGHRVTVEANGKQHTYLILGSTESNPDESVISHTSPLGAALIGKGVGDTITVKLKEREVEYKIVKVG</sequence>
<dbReference type="Proteomes" id="UP000179164">
    <property type="component" value="Unassembled WGS sequence"/>
</dbReference>
<evidence type="ECO:0000256" key="3">
    <source>
        <dbReference type="ARBA" id="ARBA00023163"/>
    </source>
</evidence>
<dbReference type="GO" id="GO:0006354">
    <property type="term" value="P:DNA-templated transcription elongation"/>
    <property type="evidence" value="ECO:0007669"/>
    <property type="project" value="TreeGrafter"/>
</dbReference>
<accession>A0A1G2B737</accession>
<dbReference type="InterPro" id="IPR036953">
    <property type="entry name" value="GreA/GreB_C_sf"/>
</dbReference>
<reference evidence="6 7" key="1">
    <citation type="journal article" date="2016" name="Nat. Commun.">
        <title>Thousands of microbial genomes shed light on interconnected biogeochemical processes in an aquifer system.</title>
        <authorList>
            <person name="Anantharaman K."/>
            <person name="Brown C.T."/>
            <person name="Hug L.A."/>
            <person name="Sharon I."/>
            <person name="Castelle C.J."/>
            <person name="Probst A.J."/>
            <person name="Thomas B.C."/>
            <person name="Singh A."/>
            <person name="Wilkins M.J."/>
            <person name="Karaoz U."/>
            <person name="Brodie E.L."/>
            <person name="Williams K.H."/>
            <person name="Hubbard S.S."/>
            <person name="Banfield J.F."/>
        </authorList>
    </citation>
    <scope>NUCLEOTIDE SEQUENCE [LARGE SCALE GENOMIC DNA]</scope>
</reference>
<dbReference type="AlphaFoldDB" id="A0A1G2B737"/>
<evidence type="ECO:0000259" key="5">
    <source>
        <dbReference type="Pfam" id="PF03449"/>
    </source>
</evidence>
<comment type="caution">
    <text evidence="6">The sequence shown here is derived from an EMBL/GenBank/DDBJ whole genome shotgun (WGS) entry which is preliminary data.</text>
</comment>
<dbReference type="Gene3D" id="1.10.287.180">
    <property type="entry name" value="Transcription elongation factor, GreA/GreB, N-terminal domain"/>
    <property type="match status" value="1"/>
</dbReference>
<proteinExistence type="inferred from homology"/>
<dbReference type="STRING" id="1798543.A2898_02100"/>
<organism evidence="6 7">
    <name type="scientific">Candidatus Kerfeldbacteria bacterium RIFCSPLOWO2_01_FULL_48_11</name>
    <dbReference type="NCBI Taxonomy" id="1798543"/>
    <lineage>
        <taxon>Bacteria</taxon>
        <taxon>Candidatus Kerfeldiibacteriota</taxon>
    </lineage>
</organism>
<feature type="domain" description="Transcription elongation factor GreA/GreB C-terminal" evidence="4">
    <location>
        <begin position="50"/>
        <end position="121"/>
    </location>
</feature>
<keyword evidence="3" id="KW-0804">Transcription</keyword>
<dbReference type="PROSITE" id="PS00830">
    <property type="entry name" value="GREAB_2"/>
    <property type="match status" value="1"/>
</dbReference>
<gene>
    <name evidence="6" type="ORF">A2898_02100</name>
</gene>
<evidence type="ECO:0000313" key="7">
    <source>
        <dbReference type="Proteomes" id="UP000179164"/>
    </source>
</evidence>
<dbReference type="PANTHER" id="PTHR30437">
    <property type="entry name" value="TRANSCRIPTION ELONGATION FACTOR GREA"/>
    <property type="match status" value="1"/>
</dbReference>
<evidence type="ECO:0000256" key="2">
    <source>
        <dbReference type="ARBA" id="ARBA00023015"/>
    </source>
</evidence>
<evidence type="ECO:0000256" key="1">
    <source>
        <dbReference type="ARBA" id="ARBA00008213"/>
    </source>
</evidence>
<dbReference type="InterPro" id="IPR018151">
    <property type="entry name" value="TF_GreA/GreB_CS"/>
</dbReference>
<dbReference type="GO" id="GO:0032784">
    <property type="term" value="P:regulation of DNA-templated transcription elongation"/>
    <property type="evidence" value="ECO:0007669"/>
    <property type="project" value="InterPro"/>
</dbReference>
<dbReference type="Gene3D" id="3.10.50.30">
    <property type="entry name" value="Transcription elongation factor, GreA/GreB, C-terminal domain"/>
    <property type="match status" value="1"/>
</dbReference>
<dbReference type="GO" id="GO:0070063">
    <property type="term" value="F:RNA polymerase binding"/>
    <property type="evidence" value="ECO:0007669"/>
    <property type="project" value="InterPro"/>
</dbReference>
<dbReference type="PANTHER" id="PTHR30437:SF4">
    <property type="entry name" value="TRANSCRIPTION ELONGATION FACTOR GREA"/>
    <property type="match status" value="1"/>
</dbReference>
<dbReference type="PIRSF" id="PIRSF006092">
    <property type="entry name" value="GreA_GreB"/>
    <property type="match status" value="1"/>
</dbReference>
<evidence type="ECO:0008006" key="8">
    <source>
        <dbReference type="Google" id="ProtNLM"/>
    </source>
</evidence>
<feature type="domain" description="Transcription elongation factor GreA/GreB N-terminal" evidence="5">
    <location>
        <begin position="2"/>
        <end position="41"/>
    </location>
</feature>
<name>A0A1G2B737_9BACT</name>
<dbReference type="InterPro" id="IPR001437">
    <property type="entry name" value="Tscrpt_elong_fac_GreA/B_C"/>
</dbReference>
<comment type="similarity">
    <text evidence="1">Belongs to the GreA/GreB family.</text>
</comment>
<dbReference type="Pfam" id="PF03449">
    <property type="entry name" value="GreA_GreB_N"/>
    <property type="match status" value="1"/>
</dbReference>
<keyword evidence="2" id="KW-0805">Transcription regulation</keyword>
<dbReference type="SUPFAM" id="SSF54534">
    <property type="entry name" value="FKBP-like"/>
    <property type="match status" value="1"/>
</dbReference>
<protein>
    <recommendedName>
        <fullName evidence="8">Transcription elongation factor GreA/GreB C-terminal domain-containing protein</fullName>
    </recommendedName>
</protein>